<reference evidence="4" key="1">
    <citation type="journal article" date="2019" name="Int. J. Syst. Evol. Microbiol.">
        <title>The Global Catalogue of Microorganisms (GCM) 10K type strain sequencing project: providing services to taxonomists for standard genome sequencing and annotation.</title>
        <authorList>
            <consortium name="The Broad Institute Genomics Platform"/>
            <consortium name="The Broad Institute Genome Sequencing Center for Infectious Disease"/>
            <person name="Wu L."/>
            <person name="Ma J."/>
        </authorList>
    </citation>
    <scope>NUCLEOTIDE SEQUENCE [LARGE SCALE GENOMIC DNA]</scope>
    <source>
        <strain evidence="4">CGMCC 1.3240</strain>
    </source>
</reference>
<sequence>MSLPMAIIDAFTSAPFKGNPAAVCLLDREAEEQWMQQVAEEMNLPETAFLVPLEEGSYTLRWFTPTTEVDLCGHATLASAHYLWTNGHIQLDQAPRFHTRSGLLTAQRSENGSITLNFPAEPVKQTTAPEELLHGLGLIPRFAGRNRMDFLVEVDSEETVRTLKPDYGLLARVPARGIIVTSRSSGMFNTAYDFVSRAFFPASGINEDPVTGSAHCALAPYWQKRLRKDELRAYQASARGGELLVRVEGDRVFMTGEAVTIVLGNLEIG</sequence>
<comment type="caution">
    <text evidence="3">The sequence shown here is derived from an EMBL/GenBank/DDBJ whole genome shotgun (WGS) entry which is preliminary data.</text>
</comment>
<dbReference type="InterPro" id="IPR003719">
    <property type="entry name" value="Phenazine_PhzF-like"/>
</dbReference>
<name>A0ABW0W5L0_9BACL</name>
<dbReference type="Proteomes" id="UP001596047">
    <property type="component" value="Unassembled WGS sequence"/>
</dbReference>
<evidence type="ECO:0000256" key="2">
    <source>
        <dbReference type="ARBA" id="ARBA00023235"/>
    </source>
</evidence>
<accession>A0ABW0W5L0</accession>
<keyword evidence="2" id="KW-0413">Isomerase</keyword>
<gene>
    <name evidence="3" type="ORF">ACFPYJ_30525</name>
</gene>
<dbReference type="PIRSF" id="PIRSF016184">
    <property type="entry name" value="PhzC_PhzF"/>
    <property type="match status" value="1"/>
</dbReference>
<dbReference type="Pfam" id="PF02567">
    <property type="entry name" value="PhzC-PhzF"/>
    <property type="match status" value="1"/>
</dbReference>
<evidence type="ECO:0000313" key="3">
    <source>
        <dbReference type="EMBL" id="MFC5653377.1"/>
    </source>
</evidence>
<proteinExistence type="inferred from homology"/>
<evidence type="ECO:0000256" key="1">
    <source>
        <dbReference type="ARBA" id="ARBA00008270"/>
    </source>
</evidence>
<dbReference type="RefSeq" id="WP_379192033.1">
    <property type="nucleotide sequence ID" value="NZ_JBHSOW010000125.1"/>
</dbReference>
<dbReference type="NCBIfam" id="TIGR00654">
    <property type="entry name" value="PhzF_family"/>
    <property type="match status" value="1"/>
</dbReference>
<protein>
    <submittedName>
        <fullName evidence="3">PhzF family phenazine biosynthesis protein</fullName>
    </submittedName>
</protein>
<evidence type="ECO:0000313" key="4">
    <source>
        <dbReference type="Proteomes" id="UP001596047"/>
    </source>
</evidence>
<organism evidence="3 4">
    <name type="scientific">Paenibacillus solisilvae</name>
    <dbReference type="NCBI Taxonomy" id="2486751"/>
    <lineage>
        <taxon>Bacteria</taxon>
        <taxon>Bacillati</taxon>
        <taxon>Bacillota</taxon>
        <taxon>Bacilli</taxon>
        <taxon>Bacillales</taxon>
        <taxon>Paenibacillaceae</taxon>
        <taxon>Paenibacillus</taxon>
    </lineage>
</organism>
<dbReference type="Gene3D" id="3.10.310.10">
    <property type="entry name" value="Diaminopimelate Epimerase, Chain A, domain 1"/>
    <property type="match status" value="2"/>
</dbReference>
<keyword evidence="4" id="KW-1185">Reference proteome</keyword>
<dbReference type="EMBL" id="JBHSOW010000125">
    <property type="protein sequence ID" value="MFC5653377.1"/>
    <property type="molecule type" value="Genomic_DNA"/>
</dbReference>
<dbReference type="PANTHER" id="PTHR13774">
    <property type="entry name" value="PHENAZINE BIOSYNTHESIS PROTEIN"/>
    <property type="match status" value="1"/>
</dbReference>
<dbReference type="SUPFAM" id="SSF54506">
    <property type="entry name" value="Diaminopimelate epimerase-like"/>
    <property type="match status" value="1"/>
</dbReference>
<dbReference type="PANTHER" id="PTHR13774:SF17">
    <property type="entry name" value="PHENAZINE BIOSYNTHESIS-LIKE DOMAIN-CONTAINING PROTEIN"/>
    <property type="match status" value="1"/>
</dbReference>
<comment type="similarity">
    <text evidence="1">Belongs to the PhzF family.</text>
</comment>